<gene>
    <name evidence="1" type="ORF">D8M04_11680</name>
</gene>
<protein>
    <submittedName>
        <fullName evidence="1">Uncharacterized protein</fullName>
    </submittedName>
</protein>
<dbReference type="EMBL" id="RCHR01000004">
    <property type="protein sequence ID" value="RLL43582.1"/>
    <property type="molecule type" value="Genomic_DNA"/>
</dbReference>
<organism evidence="1 2">
    <name type="scientific">Oceanobacillus piezotolerans</name>
    <dbReference type="NCBI Taxonomy" id="2448030"/>
    <lineage>
        <taxon>Bacteria</taxon>
        <taxon>Bacillati</taxon>
        <taxon>Bacillota</taxon>
        <taxon>Bacilli</taxon>
        <taxon>Bacillales</taxon>
        <taxon>Bacillaceae</taxon>
        <taxon>Oceanobacillus</taxon>
    </lineage>
</organism>
<evidence type="ECO:0000313" key="1">
    <source>
        <dbReference type="EMBL" id="RLL43582.1"/>
    </source>
</evidence>
<reference evidence="1 2" key="1">
    <citation type="submission" date="2018-10" db="EMBL/GenBank/DDBJ databases">
        <title>Oceanobacillus sp. YLB-02 draft genome.</title>
        <authorList>
            <person name="Yu L."/>
        </authorList>
    </citation>
    <scope>NUCLEOTIDE SEQUENCE [LARGE SCALE GENOMIC DNA]</scope>
    <source>
        <strain evidence="1 2">YLB-02</strain>
    </source>
</reference>
<dbReference type="InterPro" id="IPR018644">
    <property type="entry name" value="DUF2071"/>
</dbReference>
<comment type="caution">
    <text evidence="1">The sequence shown here is derived from an EMBL/GenBank/DDBJ whole genome shotgun (WGS) entry which is preliminary data.</text>
</comment>
<accession>A0A498DG31</accession>
<name>A0A498DG31_9BACI</name>
<dbReference type="Proteomes" id="UP000270219">
    <property type="component" value="Unassembled WGS sequence"/>
</dbReference>
<evidence type="ECO:0000313" key="2">
    <source>
        <dbReference type="Proteomes" id="UP000270219"/>
    </source>
</evidence>
<proteinExistence type="predicted"/>
<dbReference type="Pfam" id="PF09844">
    <property type="entry name" value="DUF2071"/>
    <property type="match status" value="1"/>
</dbReference>
<dbReference type="AlphaFoldDB" id="A0A498DG31"/>
<sequence>MERYYLWSYSNNHLYRGDIHHKKWKVHDADVVIYNENMTPFLPENTIIGNPVFHYASSRQVLFWPIKKVD</sequence>
<keyword evidence="2" id="KW-1185">Reference proteome</keyword>